<reference evidence="4" key="1">
    <citation type="submission" date="2020-01" db="EMBL/GenBank/DDBJ databases">
        <authorList>
            <person name="Meier V. D."/>
            <person name="Meier V D."/>
        </authorList>
    </citation>
    <scope>NUCLEOTIDE SEQUENCE</scope>
    <source>
        <strain evidence="4">HLG_WM_MAG_02</strain>
    </source>
</reference>
<dbReference type="EMBL" id="CACVAZ010000016">
    <property type="protein sequence ID" value="CAA6804240.1"/>
    <property type="molecule type" value="Genomic_DNA"/>
</dbReference>
<dbReference type="NCBIfam" id="TIGR03986">
    <property type="entry name" value="TIGR03986 family CRISPR-associated RAMP protein"/>
    <property type="match status" value="1"/>
</dbReference>
<evidence type="ECO:0000256" key="2">
    <source>
        <dbReference type="SAM" id="MobiDB-lite"/>
    </source>
</evidence>
<dbReference type="CDD" id="cd09726">
    <property type="entry name" value="RAMP_I_III"/>
    <property type="match status" value="1"/>
</dbReference>
<dbReference type="GO" id="GO:0051607">
    <property type="term" value="P:defense response to virus"/>
    <property type="evidence" value="ECO:0007669"/>
    <property type="project" value="UniProtKB-KW"/>
</dbReference>
<feature type="domain" description="CRISPR type III-associated protein" evidence="3">
    <location>
        <begin position="41"/>
        <end position="240"/>
    </location>
</feature>
<protein>
    <submittedName>
        <fullName evidence="4">DUF324 domain-containing protein</fullName>
    </submittedName>
</protein>
<evidence type="ECO:0000313" key="4">
    <source>
        <dbReference type="EMBL" id="CAA6804240.1"/>
    </source>
</evidence>
<organism evidence="4">
    <name type="scientific">uncultured Sulfurovum sp</name>
    <dbReference type="NCBI Taxonomy" id="269237"/>
    <lineage>
        <taxon>Bacteria</taxon>
        <taxon>Pseudomonadati</taxon>
        <taxon>Campylobacterota</taxon>
        <taxon>Epsilonproteobacteria</taxon>
        <taxon>Campylobacterales</taxon>
        <taxon>Sulfurovaceae</taxon>
        <taxon>Sulfurovum</taxon>
        <taxon>environmental samples</taxon>
    </lineage>
</organism>
<keyword evidence="1" id="KW-0051">Antiviral defense</keyword>
<proteinExistence type="predicted"/>
<name>A0A6S6S3S3_9BACT</name>
<sequence length="712" mass="82306">MITAPFNFVPLSEKVFFPDWANDVSHDLPFEDSQSGVLDITITAKSPIFIRDGKEDIKFCNHKGIPYIPSSSVKGMVRSVLEILSFSKMSMFNDDTYAVRDMSDSKNFYMSKMKPKNTFCGWLKKINNTYVIEDCGIPGRIRQDNLSQSFASHFRSGNFDEKEEYNKTAKYKYSMLQDIELPTNFSHKKNDNGKEIYIVGTQKSGKIVLTGQSSARKEGADAKGKIYEFIFFESSKKPLTLDEEIFKNFKFAYFDERKTQPIESIDWGFWKEKLENGDSIPIFFQKDNNGEVEHFGLSYLYKLPYKYSIKNAIKAISKNHFDKRADLAQTIFGFVDSDENKALKGRVQFSHFKADSKPKPFKTITTVLGTPRASYYPIYMKQDCRKNGTIKGSTYNTLMDKKTEVRGRKRYPLQQKVPNPKKYSPDEDSSTSFQPLGTYNKESGDFNEFTFSGKLRYHNLNKEELGAILSALTFHGNSSDFYHNIGMAKSYGFGKISIDIDMKVETQIELLQDYEKVMVENVDDNWLESEQLKELFSMASKELNIDNRLKYLILDPTQQIDDFREMKNSKSCLPLVSELPTVITKYPTSLFNNETITSFSIKEDKKSELIKERKEKQKVLEETPASFSKEFKDAIKRYVTSKINLPYYDYVHLRMVFEGRENDIDSDDIYNAYCDLINDDSFASIEAVLQKREKNKATELELAELYSLLMKD</sequence>
<dbReference type="AlphaFoldDB" id="A0A6S6S3S3"/>
<dbReference type="InterPro" id="IPR023825">
    <property type="entry name" value="CRISPR-assoc_RAMP_BGP1436"/>
</dbReference>
<accession>A0A6S6S3S3</accession>
<dbReference type="Pfam" id="PF03787">
    <property type="entry name" value="RAMPs"/>
    <property type="match status" value="2"/>
</dbReference>
<evidence type="ECO:0000256" key="1">
    <source>
        <dbReference type="ARBA" id="ARBA00023118"/>
    </source>
</evidence>
<feature type="region of interest" description="Disordered" evidence="2">
    <location>
        <begin position="406"/>
        <end position="439"/>
    </location>
</feature>
<evidence type="ECO:0000259" key="3">
    <source>
        <dbReference type="Pfam" id="PF03787"/>
    </source>
</evidence>
<gene>
    <name evidence="4" type="ORF">HELGO_WM29930</name>
</gene>
<dbReference type="InterPro" id="IPR005537">
    <property type="entry name" value="RAMP_III_fam"/>
</dbReference>
<feature type="domain" description="CRISPR type III-associated protein" evidence="3">
    <location>
        <begin position="322"/>
        <end position="496"/>
    </location>
</feature>
<feature type="compositionally biased region" description="Polar residues" evidence="2">
    <location>
        <begin position="430"/>
        <end position="439"/>
    </location>
</feature>